<dbReference type="AlphaFoldDB" id="A0A5M5C246"/>
<accession>A0A5M5C246</accession>
<gene>
    <name evidence="1" type="ORF">F3D71_12900</name>
</gene>
<proteinExistence type="predicted"/>
<evidence type="ECO:0000313" key="1">
    <source>
        <dbReference type="EMBL" id="KAA3951405.1"/>
    </source>
</evidence>
<dbReference type="Proteomes" id="UP000323717">
    <property type="component" value="Unassembled WGS sequence"/>
</dbReference>
<dbReference type="EMBL" id="VWLE01000166">
    <property type="protein sequence ID" value="KAA3951405.1"/>
    <property type="molecule type" value="Genomic_DNA"/>
</dbReference>
<organism evidence="1 2">
    <name type="scientific">Bacteroides ovatus</name>
    <dbReference type="NCBI Taxonomy" id="28116"/>
    <lineage>
        <taxon>Bacteria</taxon>
        <taxon>Pseudomonadati</taxon>
        <taxon>Bacteroidota</taxon>
        <taxon>Bacteroidia</taxon>
        <taxon>Bacteroidales</taxon>
        <taxon>Bacteroidaceae</taxon>
        <taxon>Bacteroides</taxon>
    </lineage>
</organism>
<comment type="caution">
    <text evidence="1">The sequence shown here is derived from an EMBL/GenBank/DDBJ whole genome shotgun (WGS) entry which is preliminary data.</text>
</comment>
<sequence>MMKIPRLSNMVVVRHAVNTTEDEPKEGGSWINYWKAHMPYQPPKFCPCCKKIFTSDNPVVGGHVNRIFEQDFVKREYIVPVCDTCNKRYKGTKASKIFFVPKAYLCYVP</sequence>
<protein>
    <submittedName>
        <fullName evidence="1">Uncharacterized protein</fullName>
    </submittedName>
</protein>
<reference evidence="1 2" key="1">
    <citation type="journal article" date="2019" name="Nat. Med.">
        <title>A library of human gut bacterial isolates paired with longitudinal multiomics data enables mechanistic microbiome research.</title>
        <authorList>
            <person name="Poyet M."/>
            <person name="Groussin M."/>
            <person name="Gibbons S.M."/>
            <person name="Avila-Pacheco J."/>
            <person name="Jiang X."/>
            <person name="Kearney S.M."/>
            <person name="Perrotta A.R."/>
            <person name="Berdy B."/>
            <person name="Zhao S."/>
            <person name="Lieberman T.D."/>
            <person name="Swanson P.K."/>
            <person name="Smith M."/>
            <person name="Roesemann S."/>
            <person name="Alexander J.E."/>
            <person name="Rich S.A."/>
            <person name="Livny J."/>
            <person name="Vlamakis H."/>
            <person name="Clish C."/>
            <person name="Bullock K."/>
            <person name="Deik A."/>
            <person name="Scott J."/>
            <person name="Pierce K.A."/>
            <person name="Xavier R.J."/>
            <person name="Alm E.J."/>
        </authorList>
    </citation>
    <scope>NUCLEOTIDE SEQUENCE [LARGE SCALE GENOMIC DNA]</scope>
    <source>
        <strain evidence="1 2">BIOML-A163</strain>
    </source>
</reference>
<name>A0A5M5C246_BACOV</name>
<dbReference type="RefSeq" id="WP_147398962.1">
    <property type="nucleotide sequence ID" value="NZ_JADMOX010000116.1"/>
</dbReference>
<evidence type="ECO:0000313" key="2">
    <source>
        <dbReference type="Proteomes" id="UP000323717"/>
    </source>
</evidence>